<comment type="caution">
    <text evidence="1">The sequence shown here is derived from an EMBL/GenBank/DDBJ whole genome shotgun (WGS) entry which is preliminary data.</text>
</comment>
<dbReference type="EMBL" id="VEVO01000013">
    <property type="protein sequence ID" value="KAF0032226.1"/>
    <property type="molecule type" value="Genomic_DNA"/>
</dbReference>
<sequence>MDAERSHYERDNFCEFLDESVEQLHNPGMSPMRTLLHTHCQRSNTSEIAELCCDCAASAWCTDATEELCVTLRLQRLLTRSSGMMD</sequence>
<proteinExistence type="predicted"/>
<dbReference type="Proteomes" id="UP000438429">
    <property type="component" value="Unassembled WGS sequence"/>
</dbReference>
<accession>A0A6A4SAK1</accession>
<protein>
    <submittedName>
        <fullName evidence="1">Uncharacterized protein</fullName>
    </submittedName>
</protein>
<evidence type="ECO:0000313" key="2">
    <source>
        <dbReference type="Proteomes" id="UP000438429"/>
    </source>
</evidence>
<reference evidence="1 2" key="1">
    <citation type="submission" date="2019-06" db="EMBL/GenBank/DDBJ databases">
        <title>Draft genomes of female and male turbot (Scophthalmus maximus).</title>
        <authorList>
            <person name="Xu H."/>
            <person name="Xu X.-W."/>
            <person name="Shao C."/>
            <person name="Chen S."/>
        </authorList>
    </citation>
    <scope>NUCLEOTIDE SEQUENCE [LARGE SCALE GENOMIC DNA]</scope>
    <source>
        <strain evidence="1">Ysfricsl-2016a</strain>
        <tissue evidence="1">Blood</tissue>
    </source>
</reference>
<gene>
    <name evidence="1" type="ORF">F2P81_014516</name>
</gene>
<name>A0A6A4SAK1_SCOMX</name>
<evidence type="ECO:0000313" key="1">
    <source>
        <dbReference type="EMBL" id="KAF0032226.1"/>
    </source>
</evidence>
<dbReference type="AlphaFoldDB" id="A0A6A4SAK1"/>
<organism evidence="1 2">
    <name type="scientific">Scophthalmus maximus</name>
    <name type="common">Turbot</name>
    <name type="synonym">Psetta maxima</name>
    <dbReference type="NCBI Taxonomy" id="52904"/>
    <lineage>
        <taxon>Eukaryota</taxon>
        <taxon>Metazoa</taxon>
        <taxon>Chordata</taxon>
        <taxon>Craniata</taxon>
        <taxon>Vertebrata</taxon>
        <taxon>Euteleostomi</taxon>
        <taxon>Actinopterygii</taxon>
        <taxon>Neopterygii</taxon>
        <taxon>Teleostei</taxon>
        <taxon>Neoteleostei</taxon>
        <taxon>Acanthomorphata</taxon>
        <taxon>Carangaria</taxon>
        <taxon>Pleuronectiformes</taxon>
        <taxon>Pleuronectoidei</taxon>
        <taxon>Scophthalmidae</taxon>
        <taxon>Scophthalmus</taxon>
    </lineage>
</organism>